<comment type="catalytic activity">
    <reaction evidence="19">
        <text>ATP + H2O = ADP + phosphate + H(+)</text>
        <dbReference type="Rhea" id="RHEA:13065"/>
        <dbReference type="ChEBI" id="CHEBI:15377"/>
        <dbReference type="ChEBI" id="CHEBI:15378"/>
        <dbReference type="ChEBI" id="CHEBI:30616"/>
        <dbReference type="ChEBI" id="CHEBI:43474"/>
        <dbReference type="ChEBI" id="CHEBI:456216"/>
        <dbReference type="EC" id="3.6.4.12"/>
    </reaction>
</comment>
<dbReference type="NCBIfam" id="TIGR00578">
    <property type="entry name" value="ku70"/>
    <property type="match status" value="1"/>
</dbReference>
<name>A0AAD9SP32_PHOAM</name>
<keyword evidence="13" id="KW-0238">DNA-binding</keyword>
<evidence type="ECO:0000256" key="13">
    <source>
        <dbReference type="ARBA" id="ARBA00023125"/>
    </source>
</evidence>
<comment type="function">
    <text evidence="17">Single-stranded DNA-dependent ATP-dependent helicase. Involved in non-homologous end joining (NHEJ) DNA double strand break repair. DNA-binding is sequence-independent but has a high affinity to nicks in double-stranded DNA and to the ends of duplex DNA. Binds to naturally occurring chromosomal ends, and therefore provides chromosomal end protection. Required also for telomere recombination to repair telomeric ends in the absence of telomerase. KU70, of the KU70/KU80 heterodimer, binds to the stem loop of TLC1, the RNA component of telomerase. Involved in telomere maintenance. Interacts with telomeric repeats and subtelomeric sequences thereby controlling telomere length and protecting against subtelomeric rearrangement. Maintains telomeric chromatin, which is involved in silencing the expression of genes located at the telomere. Required for mating-type switching.</text>
</comment>
<comment type="subcellular location">
    <subcellularLocation>
        <location evidence="2">Chromosome</location>
        <location evidence="2">Telomere</location>
    </subcellularLocation>
    <subcellularLocation>
        <location evidence="1">Nucleus</location>
    </subcellularLocation>
</comment>
<dbReference type="GO" id="GO:0005975">
    <property type="term" value="P:carbohydrate metabolic process"/>
    <property type="evidence" value="ECO:0007669"/>
    <property type="project" value="InterPro"/>
</dbReference>
<dbReference type="InterPro" id="IPR017853">
    <property type="entry name" value="GH"/>
</dbReference>
<feature type="domain" description="Ku" evidence="21">
    <location>
        <begin position="397"/>
        <end position="546"/>
    </location>
</feature>
<dbReference type="GO" id="GO:0003678">
    <property type="term" value="F:DNA helicase activity"/>
    <property type="evidence" value="ECO:0007669"/>
    <property type="project" value="UniProtKB-EC"/>
</dbReference>
<accession>A0AAD9SP32</accession>
<evidence type="ECO:0000313" key="23">
    <source>
        <dbReference type="Proteomes" id="UP001265746"/>
    </source>
</evidence>
<dbReference type="Pfam" id="PF02735">
    <property type="entry name" value="Ku"/>
    <property type="match status" value="1"/>
</dbReference>
<dbReference type="Gene3D" id="3.40.50.410">
    <property type="entry name" value="von Willebrand factor, type A domain"/>
    <property type="match status" value="1"/>
</dbReference>
<evidence type="ECO:0000256" key="8">
    <source>
        <dbReference type="ARBA" id="ARBA00022763"/>
    </source>
</evidence>
<dbReference type="GO" id="GO:0004553">
    <property type="term" value="F:hydrolase activity, hydrolyzing O-glycosyl compounds"/>
    <property type="evidence" value="ECO:0007669"/>
    <property type="project" value="InterPro"/>
</dbReference>
<dbReference type="GO" id="GO:0003690">
    <property type="term" value="F:double-stranded DNA binding"/>
    <property type="evidence" value="ECO:0007669"/>
    <property type="project" value="TreeGrafter"/>
</dbReference>
<keyword evidence="23" id="KW-1185">Reference proteome</keyword>
<evidence type="ECO:0000256" key="2">
    <source>
        <dbReference type="ARBA" id="ARBA00004574"/>
    </source>
</evidence>
<evidence type="ECO:0000256" key="7">
    <source>
        <dbReference type="ARBA" id="ARBA00022741"/>
    </source>
</evidence>
<dbReference type="CDD" id="cd00788">
    <property type="entry name" value="KU70"/>
    <property type="match status" value="1"/>
</dbReference>
<dbReference type="InterPro" id="IPR006164">
    <property type="entry name" value="DNA_bd_Ku70/Ku80"/>
</dbReference>
<dbReference type="Pfam" id="PF03731">
    <property type="entry name" value="Ku_N"/>
    <property type="match status" value="1"/>
</dbReference>
<feature type="region of interest" description="Disordered" evidence="20">
    <location>
        <begin position="645"/>
        <end position="669"/>
    </location>
</feature>
<evidence type="ECO:0000256" key="14">
    <source>
        <dbReference type="ARBA" id="ARBA00023172"/>
    </source>
</evidence>
<proteinExistence type="inferred from homology"/>
<dbReference type="InterPro" id="IPR027388">
    <property type="entry name" value="Ku70_bridge/pillars_dom_sf"/>
</dbReference>
<evidence type="ECO:0000256" key="1">
    <source>
        <dbReference type="ARBA" id="ARBA00004123"/>
    </source>
</evidence>
<keyword evidence="15" id="KW-0234">DNA repair</keyword>
<evidence type="ECO:0000256" key="19">
    <source>
        <dbReference type="ARBA" id="ARBA00047995"/>
    </source>
</evidence>
<reference evidence="22" key="1">
    <citation type="submission" date="2023-06" db="EMBL/GenBank/DDBJ databases">
        <authorList>
            <person name="Noh H."/>
        </authorList>
    </citation>
    <scope>NUCLEOTIDE SEQUENCE</scope>
    <source>
        <strain evidence="22">DUCC20226</strain>
    </source>
</reference>
<dbReference type="Gene3D" id="3.20.20.80">
    <property type="entry name" value="Glycosidases"/>
    <property type="match status" value="1"/>
</dbReference>
<evidence type="ECO:0000256" key="11">
    <source>
        <dbReference type="ARBA" id="ARBA00022840"/>
    </source>
</evidence>
<dbReference type="Gene3D" id="1.10.720.30">
    <property type="entry name" value="SAP domain"/>
    <property type="match status" value="1"/>
</dbReference>
<evidence type="ECO:0000256" key="3">
    <source>
        <dbReference type="ARBA" id="ARBA00005240"/>
    </source>
</evidence>
<sequence>MTGTSIESLLERRLPSCACQTRWVPGNGTEVNNYLRRPKEVVSALNSSRIPTLIQQCPDIGQKQRENMAWNPDENERRAEEDDGEEELGENDYKAQKDAVIFAIDISESMLEKPPVGPDSKKDDGDSIVMAALKSASQLMQQRIIAQPKDMMGILFFGTEKTKVRDLPDDERAPFPNCYLHIDLDVPSADVVRDLKDMAETGEDPDGIFKPAKEKASIAHMLNCANQALMTNAPNFGSRRLFIVTDKDDPYGGDKQEREKAAVRAKDLFDLGVTIELFPVTRQGQNFDLDKFYTDIIYRDPYAATDPDNPDEIKTLKTGDGISLLNSLISSINAKQTPKRAYFSKMPLHLAPGLTISVNGYLILHKQTIQRSCYIWVNGNDLQIAQGKVIKTEDGSMRTVEKGELKKAYKFGSGGDYVYFKPEELEQIRHFEAKCLRIIGFKPRSMLPPWAAVKKSAFIFPTEADVVGSTRVFSALWRKLLDSKKMAIAWYIARKNAVPQIVAILPSKKPSDEESGTQSLPAGLWIYPLPFVDDLRDLTPLKTQPVVTATNEMIDQMRIIVENLQMPKGVYDPSKHPNPALQWHYKVLQNIALDESVKSEKKSDLTVPKYKQINKRVGQYQVELKEMIKAEAANVQQQLAIKREAEAEADEDERPKKRSKVAPKKAAAPSGGISLTELKEAVDDDSLRKKTVAELRAICAEKELGVTTGKKKADLLELVEEWVEAPRERGTLPVSLKLTVKYAQYDLILQADYVTAMHSALPARSSDEKRRWENAGLERHISTMNRMLLQTFLSAYAAAQSATSSADGTAVASSAASITTSLELTVDDLWDIAVGPVSSANITSTVEATPVPSSSLVPPPFLASYSFPTGRQIPEATENVSWSFPKDFMLGVAGAAFQVEGAAKAEGRGPSVWDKLTRVPGYTAENQTGDITDNHYFLYKQDIARLAAMGINTYSFSISWSRIYPFGAGPINQAGIDHYNDLINTCIEYNITPVATLYHWDTPLFLQDKYGGWLSEDIVADFVAYAKTCYEAFGDRVSNWYTLNEPIVFCNQCESIKFPIKNEEPSYAHSIPDPLPAQYFKNFTIPFKQQPYFCGRNVLLAHAQAYHLGKQVLGNDTLISYKNNGGYKIPLTNSSEDAEAVQRAYDFNEGWFADPVFLTGTWPDSLNEYVSTFLEPFTDDEKALIKGSTDLFAHDAYTSQFYFAPDDGIESCLANETNPLWPGCFNTSYTYSTTSEGGWLIGAAADPLAPWLHKATDWVPALLHYITDKWQPPEGRIVVSEFGFAEPFEVYKTLLPDILTDQIRSDYYRDYMEGILIGLSEGLNILGSLAWSFVDNLEWSSGFQVRFGIQHVDFESEALDRYYKASFFQYVDVYKRYVEK</sequence>
<feature type="compositionally biased region" description="Acidic residues" evidence="20">
    <location>
        <begin position="81"/>
        <end position="90"/>
    </location>
</feature>
<dbReference type="InterPro" id="IPR006165">
    <property type="entry name" value="Ku70"/>
</dbReference>
<dbReference type="InterPro" id="IPR001360">
    <property type="entry name" value="Glyco_hydro_1"/>
</dbReference>
<dbReference type="Proteomes" id="UP001265746">
    <property type="component" value="Unassembled WGS sequence"/>
</dbReference>
<dbReference type="GO" id="GO:0006310">
    <property type="term" value="P:DNA recombination"/>
    <property type="evidence" value="ECO:0007669"/>
    <property type="project" value="UniProtKB-KW"/>
</dbReference>
<dbReference type="SUPFAM" id="SSF100939">
    <property type="entry name" value="SPOC domain-like"/>
    <property type="match status" value="1"/>
</dbReference>
<dbReference type="InterPro" id="IPR005160">
    <property type="entry name" value="Ku_C"/>
</dbReference>
<dbReference type="GO" id="GO:0003684">
    <property type="term" value="F:damaged DNA binding"/>
    <property type="evidence" value="ECO:0007669"/>
    <property type="project" value="InterPro"/>
</dbReference>
<evidence type="ECO:0000313" key="22">
    <source>
        <dbReference type="EMBL" id="KAK2613911.1"/>
    </source>
</evidence>
<dbReference type="GO" id="GO:0000723">
    <property type="term" value="P:telomere maintenance"/>
    <property type="evidence" value="ECO:0007669"/>
    <property type="project" value="InterPro"/>
</dbReference>
<evidence type="ECO:0000256" key="9">
    <source>
        <dbReference type="ARBA" id="ARBA00022801"/>
    </source>
</evidence>
<dbReference type="Gene3D" id="2.40.290.10">
    <property type="match status" value="1"/>
</dbReference>
<dbReference type="GO" id="GO:0005524">
    <property type="term" value="F:ATP binding"/>
    <property type="evidence" value="ECO:0007669"/>
    <property type="project" value="UniProtKB-KW"/>
</dbReference>
<evidence type="ECO:0000259" key="21">
    <source>
        <dbReference type="SMART" id="SM00559"/>
    </source>
</evidence>
<dbReference type="GO" id="GO:0006303">
    <property type="term" value="P:double-strand break repair via nonhomologous end joining"/>
    <property type="evidence" value="ECO:0007669"/>
    <property type="project" value="InterPro"/>
</dbReference>
<keyword evidence="9" id="KW-0378">Hydrolase</keyword>
<dbReference type="Pfam" id="PF00232">
    <property type="entry name" value="Glyco_hydro_1"/>
    <property type="match status" value="1"/>
</dbReference>
<evidence type="ECO:0000256" key="4">
    <source>
        <dbReference type="ARBA" id="ARBA00012551"/>
    </source>
</evidence>
<keyword evidence="7" id="KW-0547">Nucleotide-binding</keyword>
<evidence type="ECO:0000256" key="16">
    <source>
        <dbReference type="ARBA" id="ARBA00023242"/>
    </source>
</evidence>
<dbReference type="InterPro" id="IPR047087">
    <property type="entry name" value="KU70_core_dom"/>
</dbReference>
<keyword evidence="16" id="KW-0539">Nucleus</keyword>
<evidence type="ECO:0000256" key="20">
    <source>
        <dbReference type="SAM" id="MobiDB-lite"/>
    </source>
</evidence>
<dbReference type="FunFam" id="2.40.290.10:FF:000001">
    <property type="entry name" value="X-ray repair cross complementing 6"/>
    <property type="match status" value="1"/>
</dbReference>
<keyword evidence="12" id="KW-0779">Telomere</keyword>
<keyword evidence="8" id="KW-0227">DNA damage</keyword>
<dbReference type="Gene3D" id="4.10.970.10">
    <property type="entry name" value="Ku70, bridge and pillars"/>
    <property type="match status" value="1"/>
</dbReference>
<dbReference type="FunFam" id="3.40.50.410:FF:000071">
    <property type="entry name" value="ATP-dependent DNA helicase II subunit 1"/>
    <property type="match status" value="1"/>
</dbReference>
<dbReference type="EC" id="3.6.4.12" evidence="4"/>
<evidence type="ECO:0000256" key="10">
    <source>
        <dbReference type="ARBA" id="ARBA00022806"/>
    </source>
</evidence>
<evidence type="ECO:0000256" key="18">
    <source>
        <dbReference type="ARBA" id="ARBA00031811"/>
    </source>
</evidence>
<dbReference type="EMBL" id="JAUJFL010000001">
    <property type="protein sequence ID" value="KAK2613911.1"/>
    <property type="molecule type" value="Genomic_DNA"/>
</dbReference>
<keyword evidence="10" id="KW-0347">Helicase</keyword>
<evidence type="ECO:0000256" key="15">
    <source>
        <dbReference type="ARBA" id="ARBA00023204"/>
    </source>
</evidence>
<comment type="caution">
    <text evidence="22">The sequence shown here is derived from an EMBL/GenBank/DDBJ whole genome shotgun (WGS) entry which is preliminary data.</text>
</comment>
<organism evidence="22 23">
    <name type="scientific">Phomopsis amygdali</name>
    <name type="common">Fusicoccum amygdali</name>
    <dbReference type="NCBI Taxonomy" id="1214568"/>
    <lineage>
        <taxon>Eukaryota</taxon>
        <taxon>Fungi</taxon>
        <taxon>Dikarya</taxon>
        <taxon>Ascomycota</taxon>
        <taxon>Pezizomycotina</taxon>
        <taxon>Sordariomycetes</taxon>
        <taxon>Sordariomycetidae</taxon>
        <taxon>Diaporthales</taxon>
        <taxon>Diaporthaceae</taxon>
        <taxon>Diaporthe</taxon>
    </lineage>
</organism>
<keyword evidence="11" id="KW-0067">ATP-binding</keyword>
<dbReference type="SMART" id="SM00559">
    <property type="entry name" value="Ku78"/>
    <property type="match status" value="1"/>
</dbReference>
<comment type="similarity">
    <text evidence="3">Belongs to the ku70 family.</text>
</comment>
<protein>
    <recommendedName>
        <fullName evidence="5">ATP-dependent DNA helicase II subunit 1</fullName>
        <ecNumber evidence="4">3.6.4.12</ecNumber>
    </recommendedName>
    <alternativeName>
        <fullName evidence="18">ATP-dependent DNA helicase II subunit Ku70</fullName>
    </alternativeName>
</protein>
<dbReference type="GO" id="GO:0042162">
    <property type="term" value="F:telomeric DNA binding"/>
    <property type="evidence" value="ECO:0007669"/>
    <property type="project" value="InterPro"/>
</dbReference>
<dbReference type="PANTHER" id="PTHR12604:SF2">
    <property type="entry name" value="X-RAY REPAIR CROSS-COMPLEMENTING PROTEIN 6"/>
    <property type="match status" value="1"/>
</dbReference>
<dbReference type="PANTHER" id="PTHR12604">
    <property type="entry name" value="KU AUTOANTIGEN DNA HELICASE"/>
    <property type="match status" value="1"/>
</dbReference>
<dbReference type="Gene3D" id="1.10.1600.10">
    <property type="match status" value="1"/>
</dbReference>
<dbReference type="CDD" id="cd01458">
    <property type="entry name" value="vWA_ku"/>
    <property type="match status" value="1"/>
</dbReference>
<keyword evidence="6" id="KW-0158">Chromosome</keyword>
<keyword evidence="14" id="KW-0233">DNA recombination</keyword>
<evidence type="ECO:0000256" key="17">
    <source>
        <dbReference type="ARBA" id="ARBA00024890"/>
    </source>
</evidence>
<dbReference type="GO" id="GO:0000781">
    <property type="term" value="C:chromosome, telomeric region"/>
    <property type="evidence" value="ECO:0007669"/>
    <property type="project" value="UniProtKB-SubCell"/>
</dbReference>
<dbReference type="SUPFAM" id="SSF53300">
    <property type="entry name" value="vWA-like"/>
    <property type="match status" value="1"/>
</dbReference>
<dbReference type="InterPro" id="IPR036361">
    <property type="entry name" value="SAP_dom_sf"/>
</dbReference>
<dbReference type="InterPro" id="IPR016194">
    <property type="entry name" value="SPOC-like_C_dom_sf"/>
</dbReference>
<dbReference type="Pfam" id="PF03730">
    <property type="entry name" value="Ku_C"/>
    <property type="match status" value="1"/>
</dbReference>
<gene>
    <name evidence="22" type="ORF">N8I77_000779</name>
</gene>
<feature type="region of interest" description="Disordered" evidence="20">
    <location>
        <begin position="60"/>
        <end position="91"/>
    </location>
</feature>
<dbReference type="SUPFAM" id="SSF51445">
    <property type="entry name" value="(Trans)glycosidases"/>
    <property type="match status" value="1"/>
</dbReference>
<evidence type="ECO:0000256" key="6">
    <source>
        <dbReference type="ARBA" id="ARBA00022454"/>
    </source>
</evidence>
<dbReference type="InterPro" id="IPR036465">
    <property type="entry name" value="vWFA_dom_sf"/>
</dbReference>
<dbReference type="InterPro" id="IPR005161">
    <property type="entry name" value="Ku_N"/>
</dbReference>
<evidence type="ECO:0000256" key="12">
    <source>
        <dbReference type="ARBA" id="ARBA00022895"/>
    </source>
</evidence>
<dbReference type="PRINTS" id="PR00131">
    <property type="entry name" value="GLHYDRLASE1"/>
</dbReference>
<evidence type="ECO:0000256" key="5">
    <source>
        <dbReference type="ARBA" id="ARBA00021796"/>
    </source>
</evidence>
<dbReference type="GO" id="GO:0043564">
    <property type="term" value="C:Ku70:Ku80 complex"/>
    <property type="evidence" value="ECO:0007669"/>
    <property type="project" value="InterPro"/>
</dbReference>